<accession>A0ABY8VBG3</accession>
<evidence type="ECO:0000313" key="2">
    <source>
        <dbReference type="Proteomes" id="UP001223501"/>
    </source>
</evidence>
<keyword evidence="2" id="KW-1185">Reference proteome</keyword>
<sequence length="82" mass="9695">MTPNNDGINDEWDLSKFLTAYPNAVIEIYDRFEKNVKTITQADQFIWDERIRGKPVPTDNYWYVIKLNDEQTKSGSILIKIR</sequence>
<dbReference type="Pfam" id="PF13585">
    <property type="entry name" value="CHU_C"/>
    <property type="match status" value="1"/>
</dbReference>
<dbReference type="InterPro" id="IPR026341">
    <property type="entry name" value="T9SS_type_B"/>
</dbReference>
<reference evidence="1 2" key="1">
    <citation type="submission" date="2022-09" db="EMBL/GenBank/DDBJ databases">
        <title>Whole genome sequencing analysis of tet(X)-positive Empedobacter falsenii YWS9-3.</title>
        <authorList>
            <person name="Chen C."/>
            <person name="Lv Y.-L."/>
        </authorList>
    </citation>
    <scope>NUCLEOTIDE SEQUENCE [LARGE SCALE GENOMIC DNA]</scope>
    <source>
        <strain evidence="1 2">YWS9-3_T</strain>
    </source>
</reference>
<gene>
    <name evidence="1" type="ORF">OBA43_02460</name>
</gene>
<dbReference type="EMBL" id="CP106831">
    <property type="protein sequence ID" value="WIH98687.1"/>
    <property type="molecule type" value="Genomic_DNA"/>
</dbReference>
<proteinExistence type="predicted"/>
<dbReference type="RefSeq" id="WP_225541631.1">
    <property type="nucleotide sequence ID" value="NZ_CP106831.1"/>
</dbReference>
<dbReference type="NCBIfam" id="TIGR04131">
    <property type="entry name" value="Bac_Flav_CTERM"/>
    <property type="match status" value="1"/>
</dbReference>
<protein>
    <submittedName>
        <fullName evidence="1">T9SS type B sorting domain-containing protein</fullName>
    </submittedName>
</protein>
<organism evidence="1 2">
    <name type="scientific">Empedobacter falsenii</name>
    <dbReference type="NCBI Taxonomy" id="343874"/>
    <lineage>
        <taxon>Bacteria</taxon>
        <taxon>Pseudomonadati</taxon>
        <taxon>Bacteroidota</taxon>
        <taxon>Flavobacteriia</taxon>
        <taxon>Flavobacteriales</taxon>
        <taxon>Weeksellaceae</taxon>
        <taxon>Empedobacter</taxon>
    </lineage>
</organism>
<evidence type="ECO:0000313" key="1">
    <source>
        <dbReference type="EMBL" id="WIH98687.1"/>
    </source>
</evidence>
<dbReference type="Proteomes" id="UP001223501">
    <property type="component" value="Chromosome"/>
</dbReference>
<name>A0ABY8VBG3_9FLAO</name>